<evidence type="ECO:0000256" key="2">
    <source>
        <dbReference type="SAM" id="SignalP"/>
    </source>
</evidence>
<keyword evidence="2" id="KW-0732">Signal</keyword>
<feature type="region of interest" description="Disordered" evidence="1">
    <location>
        <begin position="31"/>
        <end position="63"/>
    </location>
</feature>
<reference evidence="3 4" key="1">
    <citation type="submission" date="2018-03" db="EMBL/GenBank/DDBJ databases">
        <title>Draft Genome Sequences of the Obligatory Marine Myxobacteria Enhygromyxa salina SWB005.</title>
        <authorList>
            <person name="Poehlein A."/>
            <person name="Moghaddam J.A."/>
            <person name="Harms H."/>
            <person name="Alanjari M."/>
            <person name="Koenig G.M."/>
            <person name="Daniel R."/>
            <person name="Schaeberle T.F."/>
        </authorList>
    </citation>
    <scope>NUCLEOTIDE SEQUENCE [LARGE SCALE GENOMIC DNA]</scope>
    <source>
        <strain evidence="3 4">SWB005</strain>
    </source>
</reference>
<accession>A0A2S9XIW4</accession>
<evidence type="ECO:0008006" key="5">
    <source>
        <dbReference type="Google" id="ProtNLM"/>
    </source>
</evidence>
<gene>
    <name evidence="3" type="ORF">ENSA5_47320</name>
</gene>
<feature type="chain" id="PRO_5015724399" description="DUF3352 domain-containing protein" evidence="2">
    <location>
        <begin position="19"/>
        <end position="671"/>
    </location>
</feature>
<sequence>MFAPRVRFVPRLSALACAALLWVSACQKHGGKDTDGQASGDGQAGDGDGSSARAKDDRIPELSGAPVGLQPGYVDGALFYASWRAGAMQELLHSLPMSPREVRDVAELGALIGADLRVDDVLAHLGVDPDARISMSVRPVLTWSAELRDAVENDSPALKELEGRGGNHVSVVEIAPKAGAAVEEVAPSEVPLSPAARELERKAKSLGVHARVHLPVATPGKIDRVVGLMARELQDPRWATTCAALGPTRACGGESDGVMVLRDVPGGLQLDLLLTFVGDYETPDDEFRRALIQQALTVPAAASAPALAALRGDAVMLVDGPGVVSALRGAALARVIRGLSAPEEIYGLDRLREREGALERLHDTERMFEGVTVELALSGDSMVATGKWLASDSGRQRMAAVFELSEIDADVPSIAALCEGALLCGRSRGLPDRARFSSLARGVYADPEELARLLDRHEDEAAAVLMLETWPNAIGSLAQLPGKVFEAPESFVVQNVIDVSSRVLGAGFSIRSLNETRHTVTGDWVGYARMSAADLSTLRGFLQMVDARMSPTSLSGVEGRVEFTPIPDSDVAGNFYEIFDPPAATGAWGWAVLADGDDRVRWLAGLAHDDGAVPLLYLEAVDLWRLFASFDELREDSSFAQSWLSRRWIRGQVGLGADGAPEVRVAMGKLE</sequence>
<proteinExistence type="predicted"/>
<organism evidence="3 4">
    <name type="scientific">Enhygromyxa salina</name>
    <dbReference type="NCBI Taxonomy" id="215803"/>
    <lineage>
        <taxon>Bacteria</taxon>
        <taxon>Pseudomonadati</taxon>
        <taxon>Myxococcota</taxon>
        <taxon>Polyangia</taxon>
        <taxon>Nannocystales</taxon>
        <taxon>Nannocystaceae</taxon>
        <taxon>Enhygromyxa</taxon>
    </lineage>
</organism>
<protein>
    <recommendedName>
        <fullName evidence="5">DUF3352 domain-containing protein</fullName>
    </recommendedName>
</protein>
<feature type="signal peptide" evidence="2">
    <location>
        <begin position="1"/>
        <end position="18"/>
    </location>
</feature>
<keyword evidence="4" id="KW-1185">Reference proteome</keyword>
<comment type="caution">
    <text evidence="3">The sequence shown here is derived from an EMBL/GenBank/DDBJ whole genome shotgun (WGS) entry which is preliminary data.</text>
</comment>
<dbReference type="RefSeq" id="WP_106393984.1">
    <property type="nucleotide sequence ID" value="NZ_PVNK01000204.1"/>
</dbReference>
<evidence type="ECO:0000313" key="3">
    <source>
        <dbReference type="EMBL" id="PRP92819.1"/>
    </source>
</evidence>
<name>A0A2S9XIW4_9BACT</name>
<dbReference type="Proteomes" id="UP000237968">
    <property type="component" value="Unassembled WGS sequence"/>
</dbReference>
<evidence type="ECO:0000256" key="1">
    <source>
        <dbReference type="SAM" id="MobiDB-lite"/>
    </source>
</evidence>
<dbReference type="PROSITE" id="PS51257">
    <property type="entry name" value="PROKAR_LIPOPROTEIN"/>
    <property type="match status" value="1"/>
</dbReference>
<dbReference type="AlphaFoldDB" id="A0A2S9XIW4"/>
<evidence type="ECO:0000313" key="4">
    <source>
        <dbReference type="Proteomes" id="UP000237968"/>
    </source>
</evidence>
<dbReference type="OrthoDB" id="5484188at2"/>
<dbReference type="EMBL" id="PVNK01000204">
    <property type="protein sequence ID" value="PRP92819.1"/>
    <property type="molecule type" value="Genomic_DNA"/>
</dbReference>